<evidence type="ECO:0000313" key="9">
    <source>
        <dbReference type="Proteomes" id="UP000593571"/>
    </source>
</evidence>
<evidence type="ECO:0000313" key="8">
    <source>
        <dbReference type="EMBL" id="KAF6459049.1"/>
    </source>
</evidence>
<dbReference type="PANTHER" id="PTHR34834:SF2">
    <property type="entry name" value="SPEM FAMILY MEMBER 2"/>
    <property type="match status" value="1"/>
</dbReference>
<gene>
    <name evidence="8" type="ORF">HJG63_018361</name>
</gene>
<feature type="compositionally biased region" description="Basic residues" evidence="5">
    <location>
        <begin position="527"/>
        <end position="537"/>
    </location>
</feature>
<feature type="transmembrane region" description="Helical" evidence="6">
    <location>
        <begin position="26"/>
        <end position="48"/>
    </location>
</feature>
<feature type="compositionally biased region" description="Low complexity" evidence="5">
    <location>
        <begin position="453"/>
        <end position="473"/>
    </location>
</feature>
<dbReference type="AlphaFoldDB" id="A0A7J8GHJ8"/>
<feature type="compositionally biased region" description="Pro residues" evidence="5">
    <location>
        <begin position="327"/>
        <end position="338"/>
    </location>
</feature>
<keyword evidence="9" id="KW-1185">Reference proteome</keyword>
<reference evidence="8 9" key="1">
    <citation type="journal article" date="2020" name="Nature">
        <title>Six reference-quality genomes reveal evolution of bat adaptations.</title>
        <authorList>
            <person name="Jebb D."/>
            <person name="Huang Z."/>
            <person name="Pippel M."/>
            <person name="Hughes G.M."/>
            <person name="Lavrichenko K."/>
            <person name="Devanna P."/>
            <person name="Winkler S."/>
            <person name="Jermiin L.S."/>
            <person name="Skirmuntt E.C."/>
            <person name="Katzourakis A."/>
            <person name="Burkitt-Gray L."/>
            <person name="Ray D.A."/>
            <person name="Sullivan K.A.M."/>
            <person name="Roscito J.G."/>
            <person name="Kirilenko B.M."/>
            <person name="Davalos L.M."/>
            <person name="Corthals A.P."/>
            <person name="Power M.L."/>
            <person name="Jones G."/>
            <person name="Ransome R.D."/>
            <person name="Dechmann D.K.N."/>
            <person name="Locatelli A.G."/>
            <person name="Puechmaille S.J."/>
            <person name="Fedrigo O."/>
            <person name="Jarvis E.D."/>
            <person name="Hiller M."/>
            <person name="Vernes S.C."/>
            <person name="Myers E.W."/>
            <person name="Teeling E.C."/>
        </authorList>
    </citation>
    <scope>NUCLEOTIDE SEQUENCE [LARGE SCALE GENOMIC DNA]</scope>
    <source>
        <strain evidence="8">MRouAeg1</strain>
        <tissue evidence="8">Muscle</tissue>
    </source>
</reference>
<evidence type="ECO:0000256" key="3">
    <source>
        <dbReference type="ARBA" id="ARBA00022989"/>
    </source>
</evidence>
<evidence type="ECO:0000256" key="4">
    <source>
        <dbReference type="ARBA" id="ARBA00023136"/>
    </source>
</evidence>
<evidence type="ECO:0000259" key="7">
    <source>
        <dbReference type="Pfam" id="PF15670"/>
    </source>
</evidence>
<feature type="region of interest" description="Disordered" evidence="5">
    <location>
        <begin position="320"/>
        <end position="418"/>
    </location>
</feature>
<evidence type="ECO:0000256" key="6">
    <source>
        <dbReference type="SAM" id="Phobius"/>
    </source>
</evidence>
<keyword evidence="4 6" id="KW-0472">Membrane</keyword>
<sequence length="537" mass="60323">MENQLWYNTLGCCNQYQESPQDAEDFLLLLLGLIILVNIGINVVTVVSDGCGPPLRVKRAEGGSQLWPVPSPARAVLAERGVGVGGRELGLHSHPTPLHPQIWHGLQSALDKMINWINQKNENSQACESSPKDAPAKAQDVHIHCTLDPVEVKMAQPTYCYSSSYHHLHNRSRRRRHHNRYRRHPCSHQKNPKNHKQFSNNHSVYHSPHHCHKMSQLRTMPSFDLEDLDSFLKEEDDLSFPHPKYPRGYRGGLYQQMGLPSNMGLWGRQGGILASLPPPSLYLAPELRRMPKRVEAKSELRLQSYGPHCSQSRIWGNMDTEQWTSSPLPPRRLPPNPSWVPSGGQLLYDSWDRRRGLEGSEPPSALVPRGSRPEARERYSPQSHRRSLPSHANSQPNRSPHPSTGHLNCTSRDPHEVRRRAAEWAEALPTRHPLTTSTSLTVLGEASYQRSLAPSSALLPHSSQAPPEDQATEPSPPPPTFMPLSRSPGGNANYQVYDSLELKRQVQESRARANSLPPPSSSASRPSLHRSRTGKLY</sequence>
<dbReference type="PANTHER" id="PTHR34834">
    <property type="entry name" value="SPERMATID MATURATION PROTEIN 1"/>
    <property type="match status" value="1"/>
</dbReference>
<accession>A0A7J8GHJ8</accession>
<organism evidence="8 9">
    <name type="scientific">Rousettus aegyptiacus</name>
    <name type="common">Egyptian fruit bat</name>
    <name type="synonym">Pteropus aegyptiacus</name>
    <dbReference type="NCBI Taxonomy" id="9407"/>
    <lineage>
        <taxon>Eukaryota</taxon>
        <taxon>Metazoa</taxon>
        <taxon>Chordata</taxon>
        <taxon>Craniata</taxon>
        <taxon>Vertebrata</taxon>
        <taxon>Euteleostomi</taxon>
        <taxon>Mammalia</taxon>
        <taxon>Eutheria</taxon>
        <taxon>Laurasiatheria</taxon>
        <taxon>Chiroptera</taxon>
        <taxon>Yinpterochiroptera</taxon>
        <taxon>Pteropodoidea</taxon>
        <taxon>Pteropodidae</taxon>
        <taxon>Rousettinae</taxon>
        <taxon>Rousettus</taxon>
    </lineage>
</organism>
<evidence type="ECO:0000256" key="2">
    <source>
        <dbReference type="ARBA" id="ARBA00022692"/>
    </source>
</evidence>
<dbReference type="EMBL" id="JACASE010000006">
    <property type="protein sequence ID" value="KAF6459049.1"/>
    <property type="molecule type" value="Genomic_DNA"/>
</dbReference>
<name>A0A7J8GHJ8_ROUAE</name>
<protein>
    <submittedName>
        <fullName evidence="8">SPEM family member 2</fullName>
    </submittedName>
</protein>
<feature type="compositionally biased region" description="Basic and acidic residues" evidence="5">
    <location>
        <begin position="500"/>
        <end position="511"/>
    </location>
</feature>
<dbReference type="InterPro" id="IPR031368">
    <property type="entry name" value="SPEM1_N"/>
</dbReference>
<comment type="caution">
    <text evidence="8">The sequence shown here is derived from an EMBL/GenBank/DDBJ whole genome shotgun (WGS) entry which is preliminary data.</text>
</comment>
<proteinExistence type="predicted"/>
<feature type="compositionally biased region" description="Polar residues" evidence="5">
    <location>
        <begin position="390"/>
        <end position="411"/>
    </location>
</feature>
<comment type="subcellular location">
    <subcellularLocation>
        <location evidence="1">Membrane</location>
        <topology evidence="1">Single-pass membrane protein</topology>
    </subcellularLocation>
</comment>
<dbReference type="Proteomes" id="UP000593571">
    <property type="component" value="Unassembled WGS sequence"/>
</dbReference>
<feature type="domain" description="Spermatid maturation protein 1 N-terminal" evidence="7">
    <location>
        <begin position="102"/>
        <end position="305"/>
    </location>
</feature>
<evidence type="ECO:0000256" key="5">
    <source>
        <dbReference type="SAM" id="MobiDB-lite"/>
    </source>
</evidence>
<keyword evidence="2 6" id="KW-0812">Transmembrane</keyword>
<dbReference type="GO" id="GO:0016020">
    <property type="term" value="C:membrane"/>
    <property type="evidence" value="ECO:0007669"/>
    <property type="project" value="UniProtKB-SubCell"/>
</dbReference>
<evidence type="ECO:0000256" key="1">
    <source>
        <dbReference type="ARBA" id="ARBA00004167"/>
    </source>
</evidence>
<feature type="domain" description="Spermatid maturation protein 1 N-terminal" evidence="7">
    <location>
        <begin position="1"/>
        <end position="50"/>
    </location>
</feature>
<dbReference type="Pfam" id="PF15670">
    <property type="entry name" value="Spem1"/>
    <property type="match status" value="2"/>
</dbReference>
<feature type="region of interest" description="Disordered" evidence="5">
    <location>
        <begin position="453"/>
        <end position="537"/>
    </location>
</feature>
<keyword evidence="3 6" id="KW-1133">Transmembrane helix</keyword>